<reference evidence="2" key="2">
    <citation type="journal article" date="2023" name="Microbiol Resour">
        <title>Decontamination and Annotation of the Draft Genome Sequence of the Oomycete Lagenidium giganteum ARSEF 373.</title>
        <authorList>
            <person name="Morgan W.R."/>
            <person name="Tartar A."/>
        </authorList>
    </citation>
    <scope>NUCLEOTIDE SEQUENCE</scope>
    <source>
        <strain evidence="2">ARSEF 373</strain>
    </source>
</reference>
<keyword evidence="3" id="KW-1185">Reference proteome</keyword>
<comment type="caution">
    <text evidence="2">The sequence shown here is derived from an EMBL/GenBank/DDBJ whole genome shotgun (WGS) entry which is preliminary data.</text>
</comment>
<dbReference type="Pfam" id="PF16683">
    <property type="entry name" value="TGase_elicitor"/>
    <property type="match status" value="1"/>
</dbReference>
<evidence type="ECO:0008006" key="4">
    <source>
        <dbReference type="Google" id="ProtNLM"/>
    </source>
</evidence>
<evidence type="ECO:0000313" key="2">
    <source>
        <dbReference type="EMBL" id="DAZ95265.1"/>
    </source>
</evidence>
<gene>
    <name evidence="2" type="ORF">N0F65_002377</name>
</gene>
<dbReference type="AlphaFoldDB" id="A0AAV2YME9"/>
<feature type="signal peptide" evidence="1">
    <location>
        <begin position="1"/>
        <end position="22"/>
    </location>
</feature>
<reference evidence="2" key="1">
    <citation type="submission" date="2022-11" db="EMBL/GenBank/DDBJ databases">
        <authorList>
            <person name="Morgan W.R."/>
            <person name="Tartar A."/>
        </authorList>
    </citation>
    <scope>NUCLEOTIDE SEQUENCE</scope>
    <source>
        <strain evidence="2">ARSEF 373</strain>
    </source>
</reference>
<keyword evidence="1" id="KW-0732">Signal</keyword>
<dbReference type="GO" id="GO:0016755">
    <property type="term" value="F:aminoacyltransferase activity"/>
    <property type="evidence" value="ECO:0007669"/>
    <property type="project" value="InterPro"/>
</dbReference>
<dbReference type="InterPro" id="IPR032048">
    <property type="entry name" value="TGase_elicitor"/>
</dbReference>
<evidence type="ECO:0000256" key="1">
    <source>
        <dbReference type="SAM" id="SignalP"/>
    </source>
</evidence>
<protein>
    <recommendedName>
        <fullName evidence="4">Elicitor-like transglutaminase</fullName>
    </recommendedName>
</protein>
<proteinExistence type="predicted"/>
<dbReference type="EMBL" id="DAKRPA010000212">
    <property type="protein sequence ID" value="DAZ95265.1"/>
    <property type="molecule type" value="Genomic_DNA"/>
</dbReference>
<evidence type="ECO:0000313" key="3">
    <source>
        <dbReference type="Proteomes" id="UP001146120"/>
    </source>
</evidence>
<sequence length="443" mass="48544">MVSLTAILLGYIALTSLRSTDAAPLDDGVFMQIDSVSVLNHDSPVFSGPINLDLHPLQVMDTANATDDGDIHVNEVPAAADLARLNDFFGQPMEVNVKNLVTSATVAPVPWPSSYWPTFEDGINYRWNGDDEPSPAEKYARAFGLDEAALLDAVSRSNGILSQAGRPQCTSNSDCSSLGDGSRCGKRRGETTGTCIPTWYGICHAWAPAAVLEPEPRCPVMTNGVTFRPFDIKALVTQIYDGGVIGLVFTGARYDGPVNGPKDQYGRFTDAAYRDLNPGFFHIAFSNILGKFKRGFIIDVNAGPQVWNQPVRSYQVLEQTMYTPAAAARRYFNVNNYPFNNKAKSIQYVRTRVRWIVEANEDGPLVDTGRVDSYTQQAEYTYLLELDNAGNIIGGEWVGSSKANHPDFLWFATDRPNIDATIGVGLRYKDVRALIEQSASATC</sequence>
<dbReference type="Gene3D" id="3.30.40.240">
    <property type="entry name" value="Transglutaminase elicitor, body domain"/>
    <property type="match status" value="1"/>
</dbReference>
<feature type="chain" id="PRO_5043842177" description="Elicitor-like transglutaminase" evidence="1">
    <location>
        <begin position="23"/>
        <end position="443"/>
    </location>
</feature>
<organism evidence="2 3">
    <name type="scientific">Lagenidium giganteum</name>
    <dbReference type="NCBI Taxonomy" id="4803"/>
    <lineage>
        <taxon>Eukaryota</taxon>
        <taxon>Sar</taxon>
        <taxon>Stramenopiles</taxon>
        <taxon>Oomycota</taxon>
        <taxon>Peronosporomycetes</taxon>
        <taxon>Pythiales</taxon>
        <taxon>Pythiaceae</taxon>
    </lineage>
</organism>
<accession>A0AAV2YME9</accession>
<dbReference type="Proteomes" id="UP001146120">
    <property type="component" value="Unassembled WGS sequence"/>
</dbReference>
<name>A0AAV2YME9_9STRA</name>